<dbReference type="GeneID" id="29001509"/>
<dbReference type="EMBL" id="KV440989">
    <property type="protein sequence ID" value="OAD70237.1"/>
    <property type="molecule type" value="Genomic_DNA"/>
</dbReference>
<dbReference type="RefSeq" id="XP_018288277.1">
    <property type="nucleotide sequence ID" value="XM_018440603.1"/>
</dbReference>
<organism evidence="1 2">
    <name type="scientific">Phycomyces blakesleeanus (strain ATCC 8743b / DSM 1359 / FGSC 10004 / NBRC 33097 / NRRL 1555)</name>
    <dbReference type="NCBI Taxonomy" id="763407"/>
    <lineage>
        <taxon>Eukaryota</taxon>
        <taxon>Fungi</taxon>
        <taxon>Fungi incertae sedis</taxon>
        <taxon>Mucoromycota</taxon>
        <taxon>Mucoromycotina</taxon>
        <taxon>Mucoromycetes</taxon>
        <taxon>Mucorales</taxon>
        <taxon>Phycomycetaceae</taxon>
        <taxon>Phycomyces</taxon>
    </lineage>
</organism>
<reference evidence="2" key="1">
    <citation type="submission" date="2015-06" db="EMBL/GenBank/DDBJ databases">
        <title>Expansion of signal transduction pathways in fungi by whole-genome duplication.</title>
        <authorList>
            <consortium name="DOE Joint Genome Institute"/>
            <person name="Corrochano L.M."/>
            <person name="Kuo A."/>
            <person name="Marcet-Houben M."/>
            <person name="Polaino S."/>
            <person name="Salamov A."/>
            <person name="Villalobos J.M."/>
            <person name="Alvarez M.I."/>
            <person name="Avalos J."/>
            <person name="Benito E.P."/>
            <person name="Benoit I."/>
            <person name="Burger G."/>
            <person name="Camino L.P."/>
            <person name="Canovas D."/>
            <person name="Cerda-Olmedo E."/>
            <person name="Cheng J.-F."/>
            <person name="Dominguez A."/>
            <person name="Elias M."/>
            <person name="Eslava A.P."/>
            <person name="Glaser F."/>
            <person name="Grimwood J."/>
            <person name="Gutierrez G."/>
            <person name="Heitman J."/>
            <person name="Henrissat B."/>
            <person name="Iturriaga E.A."/>
            <person name="Lang B.F."/>
            <person name="Lavin J.L."/>
            <person name="Lee S."/>
            <person name="Li W."/>
            <person name="Lindquist E."/>
            <person name="Lopez-Garcia S."/>
            <person name="Luque E.M."/>
            <person name="Marcos A.T."/>
            <person name="Martin J."/>
            <person name="McCluskey K."/>
            <person name="Medina H.R."/>
            <person name="Miralles-Duran A."/>
            <person name="Miyazaki A."/>
            <person name="Munoz-Torres E."/>
            <person name="Oguiza J.A."/>
            <person name="Ohm R."/>
            <person name="Olmedo M."/>
            <person name="Orejas M."/>
            <person name="Ortiz-Castellanos L."/>
            <person name="Pisabarro A.G."/>
            <person name="Rodriguez-Romero J."/>
            <person name="Ruiz-Herrera J."/>
            <person name="Ruiz-Vazquez R."/>
            <person name="Sanz C."/>
            <person name="Schackwitz W."/>
            <person name="Schmutz J."/>
            <person name="Shahriari M."/>
            <person name="Shelest E."/>
            <person name="Silva-Franco F."/>
            <person name="Soanes D."/>
            <person name="Syed K."/>
            <person name="Tagua V.G."/>
            <person name="Talbot N.J."/>
            <person name="Thon M."/>
            <person name="De vries R.P."/>
            <person name="Wiebenga A."/>
            <person name="Yadav J.S."/>
            <person name="Braun E.L."/>
            <person name="Baker S."/>
            <person name="Garre V."/>
            <person name="Horwitz B."/>
            <person name="Torres-Martinez S."/>
            <person name="Idnurm A."/>
            <person name="Herrera-Estrella A."/>
            <person name="Gabaldon T."/>
            <person name="Grigoriev I.V."/>
        </authorList>
    </citation>
    <scope>NUCLEOTIDE SEQUENCE [LARGE SCALE GENOMIC DNA]</scope>
    <source>
        <strain evidence="2">NRRL 1555(-)</strain>
    </source>
</reference>
<evidence type="ECO:0000313" key="2">
    <source>
        <dbReference type="Proteomes" id="UP000077315"/>
    </source>
</evidence>
<name>A0A167LDW2_PHYB8</name>
<dbReference type="InParanoid" id="A0A167LDW2"/>
<sequence>MSLNSGRWEYLSAWSRISEALIPNNYVAIHPFTGDPFEITESAIWLSQIRKLTQSNVQIGHCTKRQLGCSKARAGFKKRHLAPEVLIGFLFSFYRRTLKLLVPQAFINSNYFIEL</sequence>
<gene>
    <name evidence="1" type="ORF">PHYBLDRAFT_60139</name>
</gene>
<dbReference type="Proteomes" id="UP000077315">
    <property type="component" value="Unassembled WGS sequence"/>
</dbReference>
<proteinExistence type="predicted"/>
<protein>
    <submittedName>
        <fullName evidence="1">Uncharacterized protein</fullName>
    </submittedName>
</protein>
<accession>A0A167LDW2</accession>
<evidence type="ECO:0000313" key="1">
    <source>
        <dbReference type="EMBL" id="OAD70237.1"/>
    </source>
</evidence>
<dbReference type="AlphaFoldDB" id="A0A167LDW2"/>
<keyword evidence="2" id="KW-1185">Reference proteome</keyword>
<dbReference type="VEuPathDB" id="FungiDB:PHYBLDRAFT_60139"/>